<dbReference type="GO" id="GO:0006281">
    <property type="term" value="P:DNA repair"/>
    <property type="evidence" value="ECO:0007669"/>
    <property type="project" value="TreeGrafter"/>
</dbReference>
<dbReference type="SUPFAM" id="SSF48371">
    <property type="entry name" value="ARM repeat"/>
    <property type="match status" value="3"/>
</dbReference>
<dbReference type="InterPro" id="IPR003152">
    <property type="entry name" value="FATC_dom"/>
</dbReference>
<dbReference type="Pfam" id="PF02259">
    <property type="entry name" value="FAT"/>
    <property type="match status" value="1"/>
</dbReference>
<evidence type="ECO:0000256" key="1">
    <source>
        <dbReference type="ARBA" id="ARBA00007234"/>
    </source>
</evidence>
<dbReference type="InterPro" id="IPR011989">
    <property type="entry name" value="ARM-like"/>
</dbReference>
<dbReference type="GO" id="GO:0005634">
    <property type="term" value="C:nucleus"/>
    <property type="evidence" value="ECO:0007669"/>
    <property type="project" value="TreeGrafter"/>
</dbReference>
<dbReference type="InterPro" id="IPR046807">
    <property type="entry name" value="Tra1_central"/>
</dbReference>
<reference evidence="6" key="1">
    <citation type="submission" date="2025-08" db="UniProtKB">
        <authorList>
            <consortium name="Ensembl"/>
        </authorList>
    </citation>
    <scope>IDENTIFICATION</scope>
</reference>
<feature type="domain" description="FAT" evidence="4">
    <location>
        <begin position="2638"/>
        <end position="3206"/>
    </location>
</feature>
<dbReference type="PROSITE" id="PS50290">
    <property type="entry name" value="PI3_4_KINASE_3"/>
    <property type="match status" value="1"/>
</dbReference>
<dbReference type="SUPFAM" id="SSF56112">
    <property type="entry name" value="Protein kinase-like (PK-like)"/>
    <property type="match status" value="1"/>
</dbReference>
<comment type="similarity">
    <text evidence="1">Belongs to the PI3/PI4-kinase family. TRA1 subfamily.</text>
</comment>
<dbReference type="InterPro" id="IPR050517">
    <property type="entry name" value="DDR_Repair_Kinase"/>
</dbReference>
<dbReference type="InterPro" id="IPR014009">
    <property type="entry name" value="PIK_FAT"/>
</dbReference>
<evidence type="ECO:0000313" key="6">
    <source>
        <dbReference type="Ensembl" id="ENSCCRP00020092363.1"/>
    </source>
</evidence>
<dbReference type="Proteomes" id="UP000694701">
    <property type="component" value="Unplaced"/>
</dbReference>
<protein>
    <submittedName>
        <fullName evidence="6">Transformation/transcription domain-associated protein</fullName>
    </submittedName>
</protein>
<feature type="region of interest" description="Disordered" evidence="2">
    <location>
        <begin position="3216"/>
        <end position="3238"/>
    </location>
</feature>
<organism evidence="6 7">
    <name type="scientific">Cyprinus carpio</name>
    <name type="common">Common carp</name>
    <dbReference type="NCBI Taxonomy" id="7962"/>
    <lineage>
        <taxon>Eukaryota</taxon>
        <taxon>Metazoa</taxon>
        <taxon>Chordata</taxon>
        <taxon>Craniata</taxon>
        <taxon>Vertebrata</taxon>
        <taxon>Euteleostomi</taxon>
        <taxon>Actinopterygii</taxon>
        <taxon>Neopterygii</taxon>
        <taxon>Teleostei</taxon>
        <taxon>Ostariophysi</taxon>
        <taxon>Cypriniformes</taxon>
        <taxon>Cyprinidae</taxon>
        <taxon>Cyprininae</taxon>
        <taxon>Cyprinus</taxon>
    </lineage>
</organism>
<dbReference type="GO" id="GO:0000124">
    <property type="term" value="C:SAGA complex"/>
    <property type="evidence" value="ECO:0007669"/>
    <property type="project" value="TreeGrafter"/>
</dbReference>
<gene>
    <name evidence="6" type="primary">LOC109058487</name>
</gene>
<dbReference type="InterPro" id="IPR000403">
    <property type="entry name" value="PI3/4_kinase_cat_dom"/>
</dbReference>
<dbReference type="PROSITE" id="PS51190">
    <property type="entry name" value="FATC"/>
    <property type="match status" value="1"/>
</dbReference>
<dbReference type="GO" id="GO:0006355">
    <property type="term" value="P:regulation of DNA-templated transcription"/>
    <property type="evidence" value="ECO:0007669"/>
    <property type="project" value="TreeGrafter"/>
</dbReference>
<feature type="domain" description="FATC" evidence="5">
    <location>
        <begin position="3776"/>
        <end position="3808"/>
    </location>
</feature>
<sequence length="3808" mass="432355">MSLVPTPSPTVVDQTTLMKKYLQFVAALTDNNTPDETKLKMMQEVSENFENVTSSPQYSTFLEHIIPRFLTFLQDGEVQFLQEKPTQQLRKLVLEIIHRIPTNEHLRTHAKNILSVMFRFLEIESEENVLICLRIIIELHKQFRPPISQEIHHFLDFVKQIYKELPKVVTRYFENPQVIAENTVPSPEMVGMITSVLVKTAPEREDSETRTHTIIPRGSLSLKVLAELPIIVVLMYQLYKLNIHNVVSDFVPLIMNTIMLQVSPQARQHKLFNKELYADFIAAQIKTLSFLAYIIRIYQDLVGKYSQQMVKGMLQLLSYCPPETAHLRKELLIAAKHILTTDLRSQFIPCMDKLFDESILIGSGYTARETLRPLAYSTLADLVHHVRQNLPLTDLSLAVQLFAKNIDDESLPSSIQTMSCKLLLNLVDCIRSKSEQENGNGRDILMRMLEVFVLKFHTIARYQLVSIFKKCKPQSEMGVVDTGALPGVPATPTVTTPEDKQTFQVSDCRSLVKTLVCGVKTITWGITSCKAPGEAQFIPNKQLQPKETQIYIKLVKYAMQALDIYQVQIAGNGQTYIRVANCQTVRMKEEKEVLEHFAGVFTMMNPLTFKEIFQTTVPYMVERISKNYALQIVANSFLANLTTSALFATILVEYLLERLPEMGSNVELSNLYLKLFKLVFGSVSLFAAENEQMLKPHLHKIVNSSMELAQSAKEPYNYFLLLRALFRSIGGGSHDLLYQEFLPLLPNLLQGLNMLQSGLHKQHMKDLFVELCLTVPVRLSSLLPYLPMLMDPLVSALNGSQTLVSQGLRTLELCVDNLQPDFLYDHIQPVRAELMQALWRTLRNPAETISHVAYRVLGKFGGSNRKMLKESQKLQYVVTEVQGPSIKAEFTDCKASIQLPMEKAIETALDCLKSANTEPYYRRQAWEVIKCFLVAMTSLEDNKHALYQLLAHPNFTEKWIPNVIISHRYKAQDTPARRTFEQALTGAFMSAVIKDLRPSALPFVASLIRHYTMVAVAQQCGPFLLPCYQSGSQASTAMFHSEENGSKGMDPLVLIDAIAICMAYEEKELCKIGEVALAVIFDVASIILGSKERACQLPLFSYIVERLCACCYEQAWYAKLGGVVSIKFLMERLPLIWVLQNQLTFLKALLFVMMDLTGEVSNGAVAMAKTTLEQLLIRCATPLKDEEKTEELLSAQDKSFHLVTHDLVREVTSPNSTVRKQAMHSLQVLAQVTGKSVTIIMEPHKEVLQDMVPPKKHLLRHQPANAQIGLMEGNTFCTTLQPRLFTMDLNVVEHKVFYTELLNLCEAEDAALMKLPCYKSLPSLVPLRIAALNALAACNYLPQSREKIIAALFKALNSTNSELQEAGEACMRKFLEGATIEVDQIHTHMRPLLMMLGDYRSLTLNVVNRLTSVTRLFPNSFNDKFCDQMMQHLRKWMEVVVITHKGGQRSDGSEMRICSAIINLFHLIPAAPQTLVKPLLEVVMKTERAMLIEAGSPFREPLIKFLTRHPSQTVELFMMEATLNDPQWSRMFMSFLKHKDAKPLRDVLASNPNRFVPLLVPAGPAATVRPGSPSTSTARLDLQFQAIKIISIIVKNDEGWLAGQHSLVSQLRRVWVSEAFQERHRKDNMAATNWKEPKLLAYCLLSYCKRNYSEIELLFQLLRAFTGRFLCNMTFLKEYMEEEIPKNYSITHKRALFFRFVEFNDPHFNDELKAKVLQHILNPAFLYSFEKGEGEQLLGPPNPEGDNPESITSVFITKVLDPEKQADLADSLRIYLLQFSTLLVEHAPHHIHDNNKSRNSKLRRLMTFAWPCLLPKTCVDPACKYSGHLLLAHIIAKFAIHKKIVLQVFHSLLKAHTMEARAIVRQAMAILTPAVPARMEDGHQMLTHWTRKIIVEEGHTVPQLVHILHLIVQHFRVYYPVRHHLVQHMISAMQRLGFTPSVTIEQRKLAVDLAEVVIKWELQRIKDQQPESEADPGSVGEGTSGASAAMKRGMSVDSAQDVKRFRTAAGGVGTVFGRSQSMPGTEALLTKPVEKQHTDTVVNFLIRIACQVNDSTNVAGSPGELLSRRCVNLMKTALRPDMWPRAELKLQWFDKLLMTVEQPNQANFSNICTGLEILSFLLSVLQPPAILAHFKPLQRGIAACMTCGNTKVLRAVHSLLSRLMSTFPTEPSTSTVASKYEELECLYAAVGKVIYEGLTNYEKASSANPTQLFGTLMILKSACSNNSSYIDRLISVFMRSLQKMVREHLSPQPNPGTAETSTVTSELVMLSLDLVKERLSVMNMEMRKNFIQVILTSLIEKSPDPKILRAVVKIVEEWVKNSSGNPMATNQVPNPREKSILLVKMMTYIEKRFPDDLELNAQFLDLVNYVYRDENLSGSDITSKLEPAFLSGLRCTQPSIRAKFFEVFDGSMKRRVYERLLYICCSQNWEAMGSHFWIKQCIELLLAVCERNTTIGTSCQGSMLPSITNVINLADSHDRAAFAMATHIKQEPRERENSETKEEDVEIDIELAPGDQTSLPKTKEQGERDAGNQLHMLTNRHDKFLDSLREVKTGALLNALVQLCHISTPLAEKTWVQLFPRLWKILSDRQQHAISGEMGPFLCSGSHQAQRDCQPSALNCFVEAMSQCVSPIPIRPCVLKYLGKTHNLWLRSTLMLEQQAFEKGLSLHIKPKQSTEFYEQESITPPQQEIRDSLAVLSSLLQEEDMWAGLWQKRCKFPETSTAIAYEQHGFFEQAQETYEKAMEKARKEHNVSPAIFPEYQLWEDHWIRCSKELNQWEPLTEYGQSKGHNNPYLVLECAWRVSNWAAMKEALVQVELSCPKEMAWKVNMHRGYLAICHPEEQQLNFIERLVEMASSLAIREWRRLPHIVSHVHTPLLQAAQQIIELQEAAQINAGLQPTNLGRNTSLHDMKTVVKTWRNRLPIVSDDLSHWSSIFMWRQHHYQAIVTAYENNTQHDPNTNNAMLGVHASASAIIQYGKIARKQGLVNVALDILSRIHTIPTVPIVDCFQKIRQQVKCYLQLAGVMGKNECMQGLEVIESTNLKYFTKEMTAEFYALKGMFLAQINKSEEANKAFSAAVQMHDVLVKAWAMWGDYLENIFVKDRQPHLGVSAITCYLHACRHQNESKSRKYLAKVLWLLSFDDKNTLADAVDKYCIGVPPIQWLAWIPQLLTCLVGSEGKPLLNLISQVGRVYPQAVYFPIRTLYLTLKIEQRERYKSDSGQQQPSSAAAQTHSASDPGPIRATAPMWRCSRIMHMQRELHPTLLSSLEGIVDQMVWFRENWHEEVLRQLQQGLAKCYSVAFEKSGAVSDAKITPHTLNFVKKLVSTFGVGLENVSNVSTMFSSAASESLARRAQATAQDPVFQKMKGQFTTDFDFSVPGSMKLHNLISKLKKWIKILEAKTKQLPKFFLIEEKCRFLSNFSAQTAEVEIPGEFLMPKPTHYYIKIARFMPRVEIVQKHNTAARRLYIRGHNGKIYPYLVMNDACLTESRREERVLQLLRLLNPCLEKRKETTKRHLFFTVPRVVAVSPQMRLVEDNPSSLSLVEIYKQRCAKKGIEHDNPISRYYDRLATVQARGTQASHQVLRDILKEVQGNMVPRSMLKEWALHTFPNATDYWTFRKMFTIQLALIGLAEFMLHLNRLNPEMLQIAQDTGKLNVSYFRFDINDATGDLDANRPVPFRLTPNISEFLTTIGVSGPLTASMIAVARCFAQPNFKVDGILKAVLRDEIIAWHKKTQEDTSMPLSPAGQPENMDSQQLVSLVQKAVTAIMTRLHNLAQFEGGESKVNTLVAAANSLDNLCRMDPAWHPWL</sequence>
<dbReference type="SMART" id="SM00146">
    <property type="entry name" value="PI3Kc"/>
    <property type="match status" value="1"/>
</dbReference>
<evidence type="ECO:0000256" key="2">
    <source>
        <dbReference type="SAM" id="MobiDB-lite"/>
    </source>
</evidence>
<evidence type="ECO:0000259" key="5">
    <source>
        <dbReference type="PROSITE" id="PS51190"/>
    </source>
</evidence>
<dbReference type="Pfam" id="PF20206">
    <property type="entry name" value="Tra1_ring"/>
    <property type="match status" value="1"/>
</dbReference>
<dbReference type="PANTHER" id="PTHR11139:SF1">
    <property type="entry name" value="TRANSFORMATION_TRANSCRIPTION DOMAIN-ASSOCIATED PROTEIN"/>
    <property type="match status" value="1"/>
</dbReference>
<name>A0A8C2JAE6_CYPCA</name>
<feature type="region of interest" description="Disordered" evidence="2">
    <location>
        <begin position="1968"/>
        <end position="1993"/>
    </location>
</feature>
<feature type="domain" description="PI3K/PI4K catalytic" evidence="3">
    <location>
        <begin position="3449"/>
        <end position="3772"/>
    </location>
</feature>
<dbReference type="SMART" id="SM01343">
    <property type="entry name" value="FATC"/>
    <property type="match status" value="1"/>
</dbReference>
<dbReference type="InterPro" id="IPR011009">
    <property type="entry name" value="Kinase-like_dom_sf"/>
</dbReference>
<accession>A0A8C2JAE6</accession>
<dbReference type="PROSITE" id="PS51189">
    <property type="entry name" value="FAT"/>
    <property type="match status" value="1"/>
</dbReference>
<dbReference type="InterPro" id="IPR003151">
    <property type="entry name" value="PIK-rel_kinase_FAT"/>
</dbReference>
<feature type="compositionally biased region" description="Low complexity" evidence="2">
    <location>
        <begin position="3218"/>
        <end position="3235"/>
    </location>
</feature>
<dbReference type="Gene3D" id="1.25.10.10">
    <property type="entry name" value="Leucine-rich Repeat Variant"/>
    <property type="match status" value="1"/>
</dbReference>
<evidence type="ECO:0000313" key="7">
    <source>
        <dbReference type="Proteomes" id="UP000694701"/>
    </source>
</evidence>
<proteinExistence type="inferred from homology"/>
<dbReference type="GO" id="GO:0035267">
    <property type="term" value="C:NuA4 histone acetyltransferase complex"/>
    <property type="evidence" value="ECO:0007669"/>
    <property type="project" value="TreeGrafter"/>
</dbReference>
<dbReference type="InterPro" id="IPR016024">
    <property type="entry name" value="ARM-type_fold"/>
</dbReference>
<dbReference type="Pfam" id="PF20175">
    <property type="entry name" value="Tra1_central"/>
    <property type="match status" value="1"/>
</dbReference>
<dbReference type="Pfam" id="PF00454">
    <property type="entry name" value="PI3_PI4_kinase"/>
    <property type="match status" value="1"/>
</dbReference>
<evidence type="ECO:0000259" key="3">
    <source>
        <dbReference type="PROSITE" id="PS50290"/>
    </source>
</evidence>
<dbReference type="PANTHER" id="PTHR11139">
    <property type="entry name" value="ATAXIA TELANGIECTASIA MUTATED ATM -RELATED"/>
    <property type="match status" value="1"/>
</dbReference>
<dbReference type="CDD" id="cd05163">
    <property type="entry name" value="PIKK_TRRAP"/>
    <property type="match status" value="1"/>
</dbReference>
<evidence type="ECO:0000259" key="4">
    <source>
        <dbReference type="PROSITE" id="PS51189"/>
    </source>
</evidence>
<dbReference type="Ensembl" id="ENSCCRT00020100923.1">
    <property type="protein sequence ID" value="ENSCCRP00020092363.1"/>
    <property type="gene ID" value="ENSCCRG00020042129.1"/>
</dbReference>
<dbReference type="InterPro" id="IPR046805">
    <property type="entry name" value="Tra1_ring"/>
</dbReference>